<dbReference type="Proteomes" id="UP000325292">
    <property type="component" value="Chromosome"/>
</dbReference>
<accession>A0ABM6RVE8</accession>
<dbReference type="RefSeq" id="WP_103375560.1">
    <property type="nucleotide sequence ID" value="NZ_CP133983.1"/>
</dbReference>
<sequence length="162" mass="18298">MGVMLGQVGVLQTVLWAESAPSQAIHSRFEEGERRWELTLWVDASQYITGRCGWGLWKRSVRGFYMPGDMLVVRVGSRLGGHTLRLNQNGMHISGRIGGIVTGCEIDVDAHQADVCGWLRSSPWCQQQIMVQWREMDVLLAVMIGALACYWGYVVNRWPEMS</sequence>
<keyword evidence="1" id="KW-0812">Transmembrane</keyword>
<gene>
    <name evidence="2" type="ORF">BXT84_15740</name>
</gene>
<evidence type="ECO:0000256" key="1">
    <source>
        <dbReference type="SAM" id="Phobius"/>
    </source>
</evidence>
<keyword evidence="1" id="KW-1133">Transmembrane helix</keyword>
<organism evidence="2 3">
    <name type="scientific">Sulfobacillus thermotolerans</name>
    <dbReference type="NCBI Taxonomy" id="338644"/>
    <lineage>
        <taxon>Bacteria</taxon>
        <taxon>Bacillati</taxon>
        <taxon>Bacillota</taxon>
        <taxon>Clostridia</taxon>
        <taxon>Eubacteriales</taxon>
        <taxon>Clostridiales Family XVII. Incertae Sedis</taxon>
        <taxon>Sulfobacillus</taxon>
    </lineage>
</organism>
<protein>
    <submittedName>
        <fullName evidence="2">Uncharacterized protein</fullName>
    </submittedName>
</protein>
<keyword evidence="3" id="KW-1185">Reference proteome</keyword>
<reference evidence="2 3" key="1">
    <citation type="journal article" date="2019" name="Sci. Rep.">
        <title>Sulfobacillus thermotolerans: new insights into resistance and metabolic capacities of acidophilic chemolithotrophs.</title>
        <authorList>
            <person name="Panyushkina A.E."/>
            <person name="Babenko V.V."/>
            <person name="Nikitina A.S."/>
            <person name="Selezneva O.V."/>
            <person name="Tsaplina I.A."/>
            <person name="Letarova M.A."/>
            <person name="Kostryukova E.S."/>
            <person name="Letarov A.V."/>
        </authorList>
    </citation>
    <scope>NUCLEOTIDE SEQUENCE [LARGE SCALE GENOMIC DNA]</scope>
    <source>
        <strain evidence="2 3">Kr1</strain>
    </source>
</reference>
<evidence type="ECO:0000313" key="3">
    <source>
        <dbReference type="Proteomes" id="UP000325292"/>
    </source>
</evidence>
<feature type="transmembrane region" description="Helical" evidence="1">
    <location>
        <begin position="138"/>
        <end position="155"/>
    </location>
</feature>
<dbReference type="EMBL" id="CP019454">
    <property type="protein sequence ID" value="AUW95231.1"/>
    <property type="molecule type" value="Genomic_DNA"/>
</dbReference>
<keyword evidence="1" id="KW-0472">Membrane</keyword>
<proteinExistence type="predicted"/>
<evidence type="ECO:0000313" key="2">
    <source>
        <dbReference type="EMBL" id="AUW95231.1"/>
    </source>
</evidence>
<name>A0ABM6RVE8_9FIRM</name>